<reference evidence="1 2" key="1">
    <citation type="submission" date="2015-08" db="EMBL/GenBank/DDBJ databases">
        <authorList>
            <person name="Babu N.S."/>
            <person name="Beckwith C.J."/>
            <person name="Beseler K.G."/>
            <person name="Brison A."/>
            <person name="Carone J.V."/>
            <person name="Caskin T.P."/>
            <person name="Diamond M."/>
            <person name="Durham M.E."/>
            <person name="Foxe J.M."/>
            <person name="Go M."/>
            <person name="Henderson B.A."/>
            <person name="Jones I.B."/>
            <person name="McGettigan J.A."/>
            <person name="Micheletti S.J."/>
            <person name="Nasrallah M.E."/>
            <person name="Ortiz D."/>
            <person name="Piller C.R."/>
            <person name="Privatt S.R."/>
            <person name="Schneider S.L."/>
            <person name="Sharp S."/>
            <person name="Smith T.C."/>
            <person name="Stanton J.D."/>
            <person name="Ullery H.E."/>
            <person name="Wilson R.J."/>
            <person name="Serrano M.G."/>
            <person name="Buck G."/>
            <person name="Lee V."/>
            <person name="Wang Y."/>
            <person name="Carvalho R."/>
            <person name="Voegtly L."/>
            <person name="Shi R."/>
            <person name="Duckworth R."/>
            <person name="Johnson A."/>
            <person name="Loviza R."/>
            <person name="Walstead R."/>
            <person name="Shah Z."/>
            <person name="Kiflezghi M."/>
            <person name="Wade K."/>
            <person name="Ball S.L."/>
            <person name="Bradley K.W."/>
            <person name="Asai D.J."/>
            <person name="Bowman C.A."/>
            <person name="Russell D.A."/>
            <person name="Pope W.H."/>
            <person name="Jacobs-Sera D."/>
            <person name="Hendrix R.W."/>
            <person name="Hatfull G.F."/>
        </authorList>
    </citation>
    <scope>NUCLEOTIDE SEQUENCE [LARGE SCALE GENOMIC DNA]</scope>
    <source>
        <strain evidence="1 2">PUDD_83A45</strain>
    </source>
</reference>
<dbReference type="EMBL" id="CP012342">
    <property type="protein sequence ID" value="AKV59700.1"/>
    <property type="molecule type" value="Genomic_DNA"/>
</dbReference>
<dbReference type="STRING" id="156976.AK829_11885"/>
<keyword evidence="2" id="KW-1185">Reference proteome</keyword>
<name>A0A0K1RE42_9CORY</name>
<sequence length="126" mass="13654">MVTRDVRYGVPVVWNVDVAKPKLKAATPTFPEVLCFAVTMTPQEIGDYPVDVTVAVPEFSAVAGDLEANYLDDASICGPQTPPHGYTGELEVGTPFEFYVASWDGLYGIPATGVRLRTATQTVTWE</sequence>
<gene>
    <name evidence="1" type="ORF">AK829_11885</name>
</gene>
<evidence type="ECO:0000313" key="2">
    <source>
        <dbReference type="Proteomes" id="UP000060016"/>
    </source>
</evidence>
<evidence type="ECO:0000313" key="1">
    <source>
        <dbReference type="EMBL" id="AKV59700.1"/>
    </source>
</evidence>
<organism evidence="1 2">
    <name type="scientific">Corynebacterium riegelii</name>
    <dbReference type="NCBI Taxonomy" id="156976"/>
    <lineage>
        <taxon>Bacteria</taxon>
        <taxon>Bacillati</taxon>
        <taxon>Actinomycetota</taxon>
        <taxon>Actinomycetes</taxon>
        <taxon>Mycobacteriales</taxon>
        <taxon>Corynebacteriaceae</taxon>
        <taxon>Corynebacterium</taxon>
    </lineage>
</organism>
<proteinExistence type="predicted"/>
<dbReference type="PATRIC" id="fig|156976.3.peg.2402"/>
<dbReference type="Proteomes" id="UP000060016">
    <property type="component" value="Chromosome"/>
</dbReference>
<dbReference type="AlphaFoldDB" id="A0A0K1RE42"/>
<protein>
    <submittedName>
        <fullName evidence="1">Uncharacterized protein</fullName>
    </submittedName>
</protein>
<accession>A0A0K1RE42</accession>
<dbReference type="KEGG" id="crie:AK829_11885"/>